<dbReference type="InterPro" id="IPR041698">
    <property type="entry name" value="Methyltransf_25"/>
</dbReference>
<evidence type="ECO:0000259" key="1">
    <source>
        <dbReference type="Pfam" id="PF13649"/>
    </source>
</evidence>
<name>A0A7X6DRP4_9BACT</name>
<protein>
    <submittedName>
        <fullName evidence="2">Methyltransferase domain-containing protein</fullName>
    </submittedName>
</protein>
<dbReference type="EMBL" id="VTOW01000003">
    <property type="protein sequence ID" value="NKE72147.1"/>
    <property type="molecule type" value="Genomic_DNA"/>
</dbReference>
<dbReference type="PANTHER" id="PTHR43591">
    <property type="entry name" value="METHYLTRANSFERASE"/>
    <property type="match status" value="1"/>
</dbReference>
<organism evidence="2 3">
    <name type="scientific">Candidatus Manganitrophus noduliformans</name>
    <dbReference type="NCBI Taxonomy" id="2606439"/>
    <lineage>
        <taxon>Bacteria</taxon>
        <taxon>Pseudomonadati</taxon>
        <taxon>Nitrospirota</taxon>
        <taxon>Nitrospiria</taxon>
        <taxon>Candidatus Troglogloeales</taxon>
        <taxon>Candidatus Manganitrophaceae</taxon>
        <taxon>Candidatus Manganitrophus</taxon>
    </lineage>
</organism>
<dbReference type="Gene3D" id="3.40.50.150">
    <property type="entry name" value="Vaccinia Virus protein VP39"/>
    <property type="match status" value="1"/>
</dbReference>
<feature type="domain" description="Methyltransferase" evidence="1">
    <location>
        <begin position="48"/>
        <end position="144"/>
    </location>
</feature>
<dbReference type="AlphaFoldDB" id="A0A7X6DRP4"/>
<comment type="caution">
    <text evidence="2">The sequence shown here is derived from an EMBL/GenBank/DDBJ whole genome shotgun (WGS) entry which is preliminary data.</text>
</comment>
<evidence type="ECO:0000313" key="2">
    <source>
        <dbReference type="EMBL" id="NKE72147.1"/>
    </source>
</evidence>
<evidence type="ECO:0000313" key="3">
    <source>
        <dbReference type="Proteomes" id="UP000534783"/>
    </source>
</evidence>
<gene>
    <name evidence="2" type="ORF">MNODULE_15465</name>
</gene>
<dbReference type="SUPFAM" id="SSF53335">
    <property type="entry name" value="S-adenosyl-L-methionine-dependent methyltransferases"/>
    <property type="match status" value="1"/>
</dbReference>
<reference evidence="2 3" key="1">
    <citation type="journal article" date="2020" name="Nature">
        <title>Bacterial chemolithoautotrophy via manganese oxidation.</title>
        <authorList>
            <person name="Yu H."/>
            <person name="Leadbetter J.R."/>
        </authorList>
    </citation>
    <scope>NUCLEOTIDE SEQUENCE [LARGE SCALE GENOMIC DNA]</scope>
    <source>
        <strain evidence="2 3">Mn-1</strain>
    </source>
</reference>
<dbReference type="Pfam" id="PF13649">
    <property type="entry name" value="Methyltransf_25"/>
    <property type="match status" value="1"/>
</dbReference>
<dbReference type="CDD" id="cd02440">
    <property type="entry name" value="AdoMet_MTases"/>
    <property type="match status" value="1"/>
</dbReference>
<keyword evidence="2" id="KW-0489">Methyltransferase</keyword>
<dbReference type="Proteomes" id="UP000534783">
    <property type="component" value="Unassembled WGS sequence"/>
</dbReference>
<accession>A0A7X6DRP4</accession>
<dbReference type="GO" id="GO:0032259">
    <property type="term" value="P:methylation"/>
    <property type="evidence" value="ECO:0007669"/>
    <property type="project" value="UniProtKB-KW"/>
</dbReference>
<sequence>MSIPPNSSQSNTIDWNEMSKSFDRWLPYIQPVAEALISLADLSEGDEILDVAAGTGEPSLTIARRFGSAVRITAVDGAEAMVAVAEEKRRREGLSGITFQPMKAEALAFPSNRFDRVISRFGVMLFDDPLQGLKEMRRVMKPGGKMAIAVWSEFHRIESLHLIWESIMKRLPPEGRPPLPKMADLGPPGKLEALLKTAGFEQFEIRPFLLSYTFDDFETYWAINTESGTLREPLDRFSAEEQEAIKKETSKQVVPFFKEGKIIMQNQALLAAAIA</sequence>
<dbReference type="GO" id="GO:0008168">
    <property type="term" value="F:methyltransferase activity"/>
    <property type="evidence" value="ECO:0007669"/>
    <property type="project" value="UniProtKB-KW"/>
</dbReference>
<dbReference type="PANTHER" id="PTHR43591:SF24">
    <property type="entry name" value="2-METHOXY-6-POLYPRENYL-1,4-BENZOQUINOL METHYLASE, MITOCHONDRIAL"/>
    <property type="match status" value="1"/>
</dbReference>
<keyword evidence="2" id="KW-0808">Transferase</keyword>
<dbReference type="InterPro" id="IPR029063">
    <property type="entry name" value="SAM-dependent_MTases_sf"/>
</dbReference>
<keyword evidence="3" id="KW-1185">Reference proteome</keyword>
<proteinExistence type="predicted"/>